<accession>Q16CF7</accession>
<dbReference type="HOGENOM" id="CLU_025996_19_6_5"/>
<dbReference type="PANTHER" id="PTHR43179">
    <property type="entry name" value="RHAMNOSYLTRANSFERASE WBBL"/>
    <property type="match status" value="1"/>
</dbReference>
<dbReference type="SUPFAM" id="SSF53448">
    <property type="entry name" value="Nucleotide-diphospho-sugar transferases"/>
    <property type="match status" value="1"/>
</dbReference>
<dbReference type="Pfam" id="PF00535">
    <property type="entry name" value="Glycos_transf_2"/>
    <property type="match status" value="1"/>
</dbReference>
<dbReference type="InterPro" id="IPR001173">
    <property type="entry name" value="Glyco_trans_2-like"/>
</dbReference>
<dbReference type="PANTHER" id="PTHR43179:SF12">
    <property type="entry name" value="GALACTOFURANOSYLTRANSFERASE GLFT2"/>
    <property type="match status" value="1"/>
</dbReference>
<keyword evidence="3 5" id="KW-0808">Transferase</keyword>
<comment type="similarity">
    <text evidence="1">Belongs to the glycosyltransferase 2 family.</text>
</comment>
<dbReference type="STRING" id="375451.RD1_0636"/>
<reference evidence="5 6" key="1">
    <citation type="journal article" date="2007" name="J. Bacteriol.">
        <title>The complete genome sequence of Roseobacter denitrificans reveals a mixotrophic rather than photosynthetic metabolism.</title>
        <authorList>
            <person name="Swingley W.D."/>
            <person name="Sadekar S."/>
            <person name="Mastrian S.D."/>
            <person name="Matthies H.J."/>
            <person name="Hao J."/>
            <person name="Ramos H."/>
            <person name="Acharya C.R."/>
            <person name="Conrad A.L."/>
            <person name="Taylor H.L."/>
            <person name="Dejesa L.C."/>
            <person name="Shah M.K."/>
            <person name="O'huallachain M.E."/>
            <person name="Lince M.T."/>
            <person name="Blankenship R.E."/>
            <person name="Beatty J.T."/>
            <person name="Touchman J.W."/>
        </authorList>
    </citation>
    <scope>NUCLEOTIDE SEQUENCE [LARGE SCALE GENOMIC DNA]</scope>
    <source>
        <strain evidence="6">ATCC 33942 / OCh 114</strain>
    </source>
</reference>
<dbReference type="InterPro" id="IPR029044">
    <property type="entry name" value="Nucleotide-diphossugar_trans"/>
</dbReference>
<dbReference type="eggNOG" id="COG1215">
    <property type="taxonomic scope" value="Bacteria"/>
</dbReference>
<dbReference type="AlphaFoldDB" id="Q16CF7"/>
<keyword evidence="2 5" id="KW-0328">Glycosyltransferase</keyword>
<evidence type="ECO:0000313" key="5">
    <source>
        <dbReference type="EMBL" id="ABG30336.1"/>
    </source>
</evidence>
<dbReference type="GO" id="GO:0016757">
    <property type="term" value="F:glycosyltransferase activity"/>
    <property type="evidence" value="ECO:0007669"/>
    <property type="project" value="UniProtKB-KW"/>
</dbReference>
<dbReference type="RefSeq" id="WP_011566958.1">
    <property type="nucleotide sequence ID" value="NC_008209.1"/>
</dbReference>
<sequence>MNRDYCVYGASATSAESDMRSIQLDKKASVIIPTYHSWPDLQRCLDLLEAQTTPASDFEIVVVNNAATDEVPDDFHLPPNARVIREPKPGSYAARNAGIGAAGTDLLFFTDADCRPRPDYIAQGLKAFAAHPDVLRFAGAVELEAAGEVWTIAERVDRMTSLKQEHYASQGRAATANIFVRRAAFEAVGLFDDTALSGGDMEWARRCNAQGVKQLYVPEVMVGHPARASMEAHAIKRRRILGAQIRNADPRKKWKYHIPPFKRFLLPSFGAMRSAFREPDVTLWQRFQIWSFLNRLRRVIAKEQIRLTWFKGRHERR</sequence>
<evidence type="ECO:0000256" key="1">
    <source>
        <dbReference type="ARBA" id="ARBA00006739"/>
    </source>
</evidence>
<gene>
    <name evidence="5" type="ordered locus">RD1_0636</name>
</gene>
<dbReference type="CAZy" id="GT2">
    <property type="family name" value="Glycosyltransferase Family 2"/>
</dbReference>
<dbReference type="CDD" id="cd00761">
    <property type="entry name" value="Glyco_tranf_GTA_type"/>
    <property type="match status" value="1"/>
</dbReference>
<evidence type="ECO:0000259" key="4">
    <source>
        <dbReference type="Pfam" id="PF00535"/>
    </source>
</evidence>
<organism evidence="5 6">
    <name type="scientific">Roseobacter denitrificans (strain ATCC 33942 / OCh 114)</name>
    <name type="common">Erythrobacter sp. (strain OCh 114)</name>
    <name type="synonym">Roseobacter denitrificans</name>
    <dbReference type="NCBI Taxonomy" id="375451"/>
    <lineage>
        <taxon>Bacteria</taxon>
        <taxon>Pseudomonadati</taxon>
        <taxon>Pseudomonadota</taxon>
        <taxon>Alphaproteobacteria</taxon>
        <taxon>Rhodobacterales</taxon>
        <taxon>Roseobacteraceae</taxon>
        <taxon>Roseobacter</taxon>
    </lineage>
</organism>
<dbReference type="Gene3D" id="3.90.550.10">
    <property type="entry name" value="Spore Coat Polysaccharide Biosynthesis Protein SpsA, Chain A"/>
    <property type="match status" value="1"/>
</dbReference>
<proteinExistence type="inferred from homology"/>
<evidence type="ECO:0000313" key="6">
    <source>
        <dbReference type="Proteomes" id="UP000007029"/>
    </source>
</evidence>
<feature type="domain" description="Glycosyltransferase 2-like" evidence="4">
    <location>
        <begin position="29"/>
        <end position="135"/>
    </location>
</feature>
<protein>
    <submittedName>
        <fullName evidence="5">Glycosyl transferase, putative</fullName>
        <ecNumber evidence="5">2.4.1.-</ecNumber>
    </submittedName>
</protein>
<dbReference type="Proteomes" id="UP000007029">
    <property type="component" value="Chromosome"/>
</dbReference>
<evidence type="ECO:0000256" key="3">
    <source>
        <dbReference type="ARBA" id="ARBA00022679"/>
    </source>
</evidence>
<keyword evidence="6" id="KW-1185">Reference proteome</keyword>
<dbReference type="EC" id="2.4.1.-" evidence="5"/>
<dbReference type="KEGG" id="rde:RD1_0636"/>
<evidence type="ECO:0000256" key="2">
    <source>
        <dbReference type="ARBA" id="ARBA00022676"/>
    </source>
</evidence>
<dbReference type="EMBL" id="CP000362">
    <property type="protein sequence ID" value="ABG30336.1"/>
    <property type="molecule type" value="Genomic_DNA"/>
</dbReference>
<name>Q16CF7_ROSDO</name>